<dbReference type="InterPro" id="IPR003760">
    <property type="entry name" value="PnrA-like"/>
</dbReference>
<keyword evidence="1" id="KW-0732">Signal</keyword>
<comment type="caution">
    <text evidence="3">The sequence shown here is derived from an EMBL/GenBank/DDBJ whole genome shotgun (WGS) entry which is preliminary data.</text>
</comment>
<dbReference type="InterPro" id="IPR006311">
    <property type="entry name" value="TAT_signal"/>
</dbReference>
<organism evidence="3 4">
    <name type="scientific">Variovorax ginsengisoli</name>
    <dbReference type="NCBI Taxonomy" id="363844"/>
    <lineage>
        <taxon>Bacteria</taxon>
        <taxon>Pseudomonadati</taxon>
        <taxon>Pseudomonadota</taxon>
        <taxon>Betaproteobacteria</taxon>
        <taxon>Burkholderiales</taxon>
        <taxon>Comamonadaceae</taxon>
        <taxon>Variovorax</taxon>
    </lineage>
</organism>
<accession>A0ABT8SBX5</accession>
<protein>
    <submittedName>
        <fullName evidence="3">BMP family ABC transporter substrate-binding protein</fullName>
    </submittedName>
</protein>
<feature type="domain" description="ABC transporter substrate-binding protein PnrA-like" evidence="2">
    <location>
        <begin position="46"/>
        <end position="297"/>
    </location>
</feature>
<reference evidence="3" key="1">
    <citation type="submission" date="2023-06" db="EMBL/GenBank/DDBJ databases">
        <authorList>
            <person name="Jiang Y."/>
            <person name="Liu Q."/>
        </authorList>
    </citation>
    <scope>NUCLEOTIDE SEQUENCE</scope>
    <source>
        <strain evidence="3">CGMCC 1.12090</strain>
    </source>
</reference>
<keyword evidence="4" id="KW-1185">Reference proteome</keyword>
<dbReference type="Gene3D" id="3.40.50.2300">
    <property type="match status" value="2"/>
</dbReference>
<sequence length="379" mass="39966">MSNTSWNRRRFLGTTLGSAVGSTLAGSAVAPALFGAAAAQAQAKGVTVGLIYVGPRGDYGWNQAHAVAAQALKSVPGVKVVEEENVPETVAVRKTIEGMIQSDGASLVFGTSFGYFDPFMVEMAKKYPKVEFRHPTSLWSPDKHPMNLGGYFCYLDQAHYVNGIAAGLSTRTNKIGYVAAKPIAIVLRNINSFAMGVRKVNPNAVVQLVFTGEWSMPVREGEATNALIAAGNDVIACHVDSPKVVIETAEKAGAKTLGHNASQAQLAPKGFITGAENKWETVYKSFAADVGAGKKLPNQFFGGYDKDMVLSTPFGAGASEQARNAATAAIAELKAGKPIWTGPVKSNSGKVVLDKGYGNYDPVLEKMDYLVEGVAGTLG</sequence>
<dbReference type="PROSITE" id="PS51318">
    <property type="entry name" value="TAT"/>
    <property type="match status" value="1"/>
</dbReference>
<dbReference type="PANTHER" id="PTHR43208:SF1">
    <property type="entry name" value="ABC TRANSPORTER SUBSTRATE-BINDING PROTEIN"/>
    <property type="match status" value="1"/>
</dbReference>
<dbReference type="CDD" id="cd19963">
    <property type="entry name" value="PBP1_BMP-like"/>
    <property type="match status" value="1"/>
</dbReference>
<dbReference type="Pfam" id="PF02608">
    <property type="entry name" value="Bmp"/>
    <property type="match status" value="1"/>
</dbReference>
<dbReference type="EMBL" id="JAUKVY010000028">
    <property type="protein sequence ID" value="MDO1536424.1"/>
    <property type="molecule type" value="Genomic_DNA"/>
</dbReference>
<evidence type="ECO:0000256" key="1">
    <source>
        <dbReference type="ARBA" id="ARBA00022729"/>
    </source>
</evidence>
<dbReference type="RefSeq" id="WP_301814478.1">
    <property type="nucleotide sequence ID" value="NZ_JAUJZH010000028.1"/>
</dbReference>
<name>A0ABT8SBX5_9BURK</name>
<evidence type="ECO:0000259" key="2">
    <source>
        <dbReference type="Pfam" id="PF02608"/>
    </source>
</evidence>
<evidence type="ECO:0000313" key="3">
    <source>
        <dbReference type="EMBL" id="MDO1536424.1"/>
    </source>
</evidence>
<dbReference type="PANTHER" id="PTHR43208">
    <property type="entry name" value="ABC TRANSPORTER SUBSTRATE-BINDING PROTEIN"/>
    <property type="match status" value="1"/>
</dbReference>
<dbReference type="InterPro" id="IPR052910">
    <property type="entry name" value="ABC-Purine-Binding"/>
</dbReference>
<evidence type="ECO:0000313" key="4">
    <source>
        <dbReference type="Proteomes" id="UP001169027"/>
    </source>
</evidence>
<proteinExistence type="predicted"/>
<dbReference type="Proteomes" id="UP001169027">
    <property type="component" value="Unassembled WGS sequence"/>
</dbReference>
<gene>
    <name evidence="3" type="ORF">Q2T77_29475</name>
</gene>